<protein>
    <submittedName>
        <fullName evidence="2">Uncharacterized protein</fullName>
    </submittedName>
</protein>
<proteinExistence type="predicted"/>
<organism evidence="2 3">
    <name type="scientific">Microthyrium microscopicum</name>
    <dbReference type="NCBI Taxonomy" id="703497"/>
    <lineage>
        <taxon>Eukaryota</taxon>
        <taxon>Fungi</taxon>
        <taxon>Dikarya</taxon>
        <taxon>Ascomycota</taxon>
        <taxon>Pezizomycotina</taxon>
        <taxon>Dothideomycetes</taxon>
        <taxon>Dothideomycetes incertae sedis</taxon>
        <taxon>Microthyriales</taxon>
        <taxon>Microthyriaceae</taxon>
        <taxon>Microthyrium</taxon>
    </lineage>
</organism>
<dbReference type="AlphaFoldDB" id="A0A6A6UNK6"/>
<evidence type="ECO:0000256" key="1">
    <source>
        <dbReference type="SAM" id="Coils"/>
    </source>
</evidence>
<accession>A0A6A6UNK6</accession>
<keyword evidence="3" id="KW-1185">Reference proteome</keyword>
<reference evidence="2" key="1">
    <citation type="journal article" date="2020" name="Stud. Mycol.">
        <title>101 Dothideomycetes genomes: a test case for predicting lifestyles and emergence of pathogens.</title>
        <authorList>
            <person name="Haridas S."/>
            <person name="Albert R."/>
            <person name="Binder M."/>
            <person name="Bloem J."/>
            <person name="Labutti K."/>
            <person name="Salamov A."/>
            <person name="Andreopoulos B."/>
            <person name="Baker S."/>
            <person name="Barry K."/>
            <person name="Bills G."/>
            <person name="Bluhm B."/>
            <person name="Cannon C."/>
            <person name="Castanera R."/>
            <person name="Culley D."/>
            <person name="Daum C."/>
            <person name="Ezra D."/>
            <person name="Gonzalez J."/>
            <person name="Henrissat B."/>
            <person name="Kuo A."/>
            <person name="Liang C."/>
            <person name="Lipzen A."/>
            <person name="Lutzoni F."/>
            <person name="Magnuson J."/>
            <person name="Mondo S."/>
            <person name="Nolan M."/>
            <person name="Ohm R."/>
            <person name="Pangilinan J."/>
            <person name="Park H.-J."/>
            <person name="Ramirez L."/>
            <person name="Alfaro M."/>
            <person name="Sun H."/>
            <person name="Tritt A."/>
            <person name="Yoshinaga Y."/>
            <person name="Zwiers L.-H."/>
            <person name="Turgeon B."/>
            <person name="Goodwin S."/>
            <person name="Spatafora J."/>
            <person name="Crous P."/>
            <person name="Grigoriev I."/>
        </authorList>
    </citation>
    <scope>NUCLEOTIDE SEQUENCE</scope>
    <source>
        <strain evidence="2">CBS 115976</strain>
    </source>
</reference>
<evidence type="ECO:0000313" key="3">
    <source>
        <dbReference type="Proteomes" id="UP000799302"/>
    </source>
</evidence>
<keyword evidence="1" id="KW-0175">Coiled coil</keyword>
<sequence length="179" mass="20322">MTDAQFMEQFSYKGLALFIKQSKIPIPKTAEEVKTALDLYHTKWQVAHEQAREIVAAAATKVKSQAEDKQKELEEQEVRKLLLKPEPLEEEELEKLLVKAEALEIEVQDAAEKVAANDIDYLEDSSKDSLVSQWKADKNEAWQQYDRAAKKASEVASKVAQETGMVVMNDYVLVQVQKP</sequence>
<name>A0A6A6UNK6_9PEZI</name>
<dbReference type="EMBL" id="MU004231">
    <property type="protein sequence ID" value="KAF2673286.1"/>
    <property type="molecule type" value="Genomic_DNA"/>
</dbReference>
<dbReference type="Proteomes" id="UP000799302">
    <property type="component" value="Unassembled WGS sequence"/>
</dbReference>
<evidence type="ECO:0000313" key="2">
    <source>
        <dbReference type="EMBL" id="KAF2673286.1"/>
    </source>
</evidence>
<feature type="coiled-coil region" evidence="1">
    <location>
        <begin position="56"/>
        <end position="113"/>
    </location>
</feature>
<gene>
    <name evidence="2" type="ORF">BT63DRAFT_451322</name>
</gene>